<evidence type="ECO:0000313" key="10">
    <source>
        <dbReference type="Proteomes" id="UP000631670"/>
    </source>
</evidence>
<dbReference type="SUPFAM" id="SSF51735">
    <property type="entry name" value="NAD(P)-binding Rossmann-fold domains"/>
    <property type="match status" value="2"/>
</dbReference>
<dbReference type="InterPro" id="IPR013968">
    <property type="entry name" value="PKS_KR"/>
</dbReference>
<dbReference type="Pfam" id="PF02801">
    <property type="entry name" value="Ketoacyl-synt_C"/>
    <property type="match status" value="1"/>
</dbReference>
<dbReference type="SUPFAM" id="SSF53901">
    <property type="entry name" value="Thiolase-like"/>
    <property type="match status" value="2"/>
</dbReference>
<dbReference type="InterPro" id="IPR049552">
    <property type="entry name" value="PKS_DH_N"/>
</dbReference>
<dbReference type="SUPFAM" id="SSF47336">
    <property type="entry name" value="ACP-like"/>
    <property type="match status" value="4"/>
</dbReference>
<dbReference type="InterPro" id="IPR014043">
    <property type="entry name" value="Acyl_transferase_dom"/>
</dbReference>
<dbReference type="Gene3D" id="3.40.50.720">
    <property type="entry name" value="NAD(P)-binding Rossmann-like Domain"/>
    <property type="match status" value="1"/>
</dbReference>
<evidence type="ECO:0000259" key="6">
    <source>
        <dbReference type="PROSITE" id="PS50075"/>
    </source>
</evidence>
<evidence type="ECO:0000313" key="9">
    <source>
        <dbReference type="EMBL" id="MBE1495760.1"/>
    </source>
</evidence>
<dbReference type="PANTHER" id="PTHR43074">
    <property type="entry name" value="OMEGA-3 POLYUNSATURATED FATTY ACID SYNTHASE PFAB-RELATED"/>
    <property type="match status" value="1"/>
</dbReference>
<dbReference type="InterPro" id="IPR014030">
    <property type="entry name" value="Ketoacyl_synth_N"/>
</dbReference>
<evidence type="ECO:0000256" key="1">
    <source>
        <dbReference type="ARBA" id="ARBA00022450"/>
    </source>
</evidence>
<dbReference type="InterPro" id="IPR057326">
    <property type="entry name" value="KR_dom"/>
</dbReference>
<evidence type="ECO:0000256" key="5">
    <source>
        <dbReference type="SAM" id="MobiDB-lite"/>
    </source>
</evidence>
<evidence type="ECO:0000256" key="2">
    <source>
        <dbReference type="ARBA" id="ARBA00022553"/>
    </source>
</evidence>
<evidence type="ECO:0000256" key="4">
    <source>
        <dbReference type="PROSITE-ProRule" id="PRU01363"/>
    </source>
</evidence>
<dbReference type="Pfam" id="PF21089">
    <property type="entry name" value="PKS_DH_N"/>
    <property type="match status" value="1"/>
</dbReference>
<dbReference type="InterPro" id="IPR020841">
    <property type="entry name" value="PKS_Beta-ketoAc_synthase_dom"/>
</dbReference>
<comment type="caution">
    <text evidence="4">Lacks conserved residue(s) required for the propagation of feature annotation.</text>
</comment>
<dbReference type="RefSeq" id="WP_086859130.1">
    <property type="nucleotide sequence ID" value="NZ_JADBEG010000001.1"/>
</dbReference>
<comment type="caution">
    <text evidence="9">The sequence shown here is derived from an EMBL/GenBank/DDBJ whole genome shotgun (WGS) entry which is preliminary data.</text>
</comment>
<dbReference type="CDD" id="cd00833">
    <property type="entry name" value="PKS"/>
    <property type="match status" value="1"/>
</dbReference>
<dbReference type="InterPro" id="IPR016039">
    <property type="entry name" value="Thiolase-like"/>
</dbReference>
<dbReference type="PROSITE" id="PS52019">
    <property type="entry name" value="PKS_MFAS_DH"/>
    <property type="match status" value="1"/>
</dbReference>
<feature type="compositionally biased region" description="Basic and acidic residues" evidence="5">
    <location>
        <begin position="1521"/>
        <end position="1530"/>
    </location>
</feature>
<dbReference type="InterPro" id="IPR049900">
    <property type="entry name" value="PKS_mFAS_DH"/>
</dbReference>
<dbReference type="Gene3D" id="3.40.366.10">
    <property type="entry name" value="Malonyl-Coenzyme A Acyl Carrier Protein, domain 2"/>
    <property type="match status" value="1"/>
</dbReference>
<dbReference type="SMART" id="SM00822">
    <property type="entry name" value="PKS_KR"/>
    <property type="match status" value="1"/>
</dbReference>
<feature type="domain" description="Carrier" evidence="6">
    <location>
        <begin position="1633"/>
        <end position="1709"/>
    </location>
</feature>
<keyword evidence="1" id="KW-0596">Phosphopantetheine</keyword>
<dbReference type="Pfam" id="PF00698">
    <property type="entry name" value="Acyl_transf_1"/>
    <property type="match status" value="1"/>
</dbReference>
<feature type="domain" description="Carrier" evidence="6">
    <location>
        <begin position="1542"/>
        <end position="1621"/>
    </location>
</feature>
<dbReference type="Gene3D" id="3.40.47.10">
    <property type="match status" value="3"/>
</dbReference>
<proteinExistence type="predicted"/>
<organism evidence="9 10">
    <name type="scientific">Amycolatopsis lexingtonensis</name>
    <dbReference type="NCBI Taxonomy" id="218822"/>
    <lineage>
        <taxon>Bacteria</taxon>
        <taxon>Bacillati</taxon>
        <taxon>Actinomycetota</taxon>
        <taxon>Actinomycetes</taxon>
        <taxon>Pseudonocardiales</taxon>
        <taxon>Pseudonocardiaceae</taxon>
        <taxon>Amycolatopsis</taxon>
    </lineage>
</organism>
<feature type="domain" description="Ketosynthase family 3 (KS3)" evidence="7">
    <location>
        <begin position="7"/>
        <end position="469"/>
    </location>
</feature>
<sequence length="2698" mass="287161">MHEQPNARAVAIVGVSAIMPDAPDAKKFWSNIVGGRYSISDVPPERWDPALYYDADPAVPDKTYSKIGGWVREFEWDPRAWRLPVPPKVSAAMDIAQQWGVNLARATLIDYGWPDRKLDHERTAVVIGNALAGEKHYQTALRISFPEFARELERSAAFSALPKATRAAIVDEARHGLRETIPAVTEDSMPGELANVIAGRIANLFDFRGPSYVTDAACASGLAAMAASIEGLINGEYDTVLTGGIDRNMGIAAYVKFCKIGALSATGTRPYGTGADGFVMGEGGNLFLLKRLADAERDGDRIYAVLLGMAGSSDGKGKGITAPNPVGQRLAVERAWRLAGEDPATCSLVEGHGTSTAVGDVVEVQALTEVFGSVPAGSIPLGSVKSNIGHLKGAAGTAGLFKAAMALHEKVLPATLHAEVPNPNIDFAHGPFRPNTEIREWAAPAAGIRRAGVSAFGFGGTNFHAVLEEYVPGRHRDPERKSVSFAGADLPAKSEPARGAFVAGAADERGITDRLRQVVAGEAPPAGPPSAADLAAPVRIAIDYGDAAELAAKASRALQAFEKPAMWKALRAQGIFLGRGPRGKIAFLYTGQGSQYVNMLRTLAAREPVVAETFAQADEVMTPLLGKPLTEYLFADGADAVARAEQQLLQTEITQPAVLAADLALTRLLATHNVRPDLAMGHSLGEYGALVAAGALSFADALEAVSARGNEMAHLAIEDNGAMAAVFAPLEEIERTVAGIDGYVVIANVNSTSQAVIGGATTAVEAAVAAFTAAGRTAVRLPVSHAFHTSIVAPVSEPLGRMLRRLDLKVPALPVVANVDGELYPTGPDARERMLDILERQVASPVQFVKGLETLYAEGARVFVEVGPKKALHGFVEDALGSRHDDVLALFTNHPKQGDLVSFNQALCGLYAAGFGAAEAAAPAPVEPRTDTVTPDRYTELGHLVADFFTRGQAVLGGVAAPAPAPVPAETEPVVITGAALGLPGTERVFDDANVGRILHGEQFIGAIPQALRDAMADKHITRLVKSENGSPRFTAIDSPDDVIKLAARAGALDLVDEFGVDAERDKALGECTRLAIGAGFDALRDAGIPLAQHYKTTTVGTRLADRWGLPAALRDDTGVIFASAFPGLGEFAEDVERYLADRHRRHERDTLKAIRVRAEGDVAADLDRRIGELDAAIAAEPFEFDRRFLFRVLSMGHSQFAEIIGARGPNTQVNSACASTTQAIGLAEDWIRAGRCRRVVIVAADDATSDSLLEWVGAGFLASGAAATDAAVEDAAVPFDARRHGMLLGMGAAGIVVEAASAARERGLRPICEVLAGVSANSAFHGTKLDVEHISGVMESLVSQAERRGIDRHAVASEMVFVSHETYTPARGGSAQAEIDALRAVFGPDADRVIIANTKGFTGHPMGVGIEDVVAVKALETGIVPPVPNFKEVDPSLGRLNLSGGGAYPVRYALRLAAGFGSQISMVLLRWTPVADGRHRAPAELGYGYRIADRAAWQRWLTDLGGTELEVDHRRLRIADHPAERRPAPEPEPVEIAEPEPAGDDITAQVVAVVAEKTGYPEDMLELDLDLEADLGVDTVKQAEVFAEIRERFGIERDDTLRLRDYPTLNHVIGFVRERGNVPVAEPAPVGDDTTAQVLSVVAEKTGYPEDMLELDLDLEADLGVDTVKQAEVFAEIRERFGIERDDSLRLRDYPTLNHVIGFVRERSGVVPEPVVDDVAGQVVAVVAEKTGYPEDMLELDLDLEADLGVDTVKQAEVFAEIRERFGIERDDTLRLRDYPTLNHVIGFVRERSGVPAESDVDTVEAEVLAVVAGKTGYPEDMLELDLDLEADLGVDTVKQAEVFAQIRERFGIERDDTLKLRDYPTLAHVIGFVRERASTLKTVEESTVEEAPAESGAFPRRVPVATIRPPVGFCRSTGVELGEGQRVVVACDDGGAGAALAAKLADRGVDVLLVEGHPAAENLVARVADGPVHGVYWLPALDHEGPIEAMDLDAWREANRIRVKLLYATMRKLYDSEPFLVTGTRLGGRHGYDDAGAYAPLGGAVTGFAKAYGRERPDALVKAVDFGPGATNDQIADALIEETLTDPGALEIGRADGLRWSVTVEERPMTGEGMALGPDTVFVVTGAAGSIVSAITADLAQASGGTFHLLDLTPEPAEGDADVVRFTTDHDGLKADLITRLTAKGKRPTPVKVERELARYERLAAAQAAIDAVRDAGGQVHYHSVDLTDADAVARALEGVERVDVLLHAAGLDISHALPDKKPREYDLVFGVKADGWFTVRKALGDHPPGTTVVFSSVAGRFGNLGQTDYSAANDLLCKLTSATGGLAIDWTAWAGIGMATRGSIPKMMERAGIEMLPPEIGVPWIRRELTGGAHRGEVVVAGELGALVGERDGIEPARFPAGPMAGEVERMGVHTGLVVRTTLDPGVQPFLADHRIDGTPVLPGVLGIEAFAEVAAMPLPGWRPVAVEDVEFLAPCKFYRDEPRTLTVTAVFRADGDGLVADCALTGSRQLAGQAEPQVTTHFTGRVRLARTPVGDAVTTAAPPVPDGKGVRADAIYDVFFHGPAFQVLEQAWRAEAGPVGLYASDLPADHVPAEEPELVSPRLIELVFQTAGVWDIGRHGRFGLPRHVDRIVLHDAPEPRGRLEAVVTSEADGFGGRVLDETGAVLLELSGYRTTELPGALDVERSAPMTEAMS</sequence>
<dbReference type="EMBL" id="JADBEG010000001">
    <property type="protein sequence ID" value="MBE1495760.1"/>
    <property type="molecule type" value="Genomic_DNA"/>
</dbReference>
<dbReference type="SMART" id="SM00826">
    <property type="entry name" value="PKS_DH"/>
    <property type="match status" value="1"/>
</dbReference>
<dbReference type="InterPro" id="IPR042104">
    <property type="entry name" value="PKS_dehydratase_sf"/>
</dbReference>
<dbReference type="Proteomes" id="UP000631670">
    <property type="component" value="Unassembled WGS sequence"/>
</dbReference>
<dbReference type="SMART" id="SM00827">
    <property type="entry name" value="PKS_AT"/>
    <property type="match status" value="1"/>
</dbReference>
<name>A0ABR9HXV3_9PSEU</name>
<dbReference type="Gene3D" id="3.10.129.110">
    <property type="entry name" value="Polyketide synthase dehydratase"/>
    <property type="match status" value="1"/>
</dbReference>
<dbReference type="PROSITE" id="PS00606">
    <property type="entry name" value="KS3_1"/>
    <property type="match status" value="2"/>
</dbReference>
<dbReference type="InterPro" id="IPR014031">
    <property type="entry name" value="Ketoacyl_synth_C"/>
</dbReference>
<evidence type="ECO:0000259" key="7">
    <source>
        <dbReference type="PROSITE" id="PS52004"/>
    </source>
</evidence>
<dbReference type="InterPro" id="IPR036291">
    <property type="entry name" value="NAD(P)-bd_dom_sf"/>
</dbReference>
<feature type="region of interest" description="N-terminal hotdog fold" evidence="4">
    <location>
        <begin position="2405"/>
        <end position="2537"/>
    </location>
</feature>
<dbReference type="Pfam" id="PF14765">
    <property type="entry name" value="PS-DH"/>
    <property type="match status" value="1"/>
</dbReference>
<dbReference type="InterPro" id="IPR001227">
    <property type="entry name" value="Ac_transferase_dom_sf"/>
</dbReference>
<dbReference type="PROSITE" id="PS50075">
    <property type="entry name" value="CARRIER"/>
    <property type="match status" value="4"/>
</dbReference>
<dbReference type="Pfam" id="PF00550">
    <property type="entry name" value="PP-binding"/>
    <property type="match status" value="4"/>
</dbReference>
<keyword evidence="10" id="KW-1185">Reference proteome</keyword>
<dbReference type="SMART" id="SM00825">
    <property type="entry name" value="PKS_KS"/>
    <property type="match status" value="1"/>
</dbReference>
<dbReference type="InterPro" id="IPR052568">
    <property type="entry name" value="PKS-FAS_Synthase"/>
</dbReference>
<feature type="domain" description="Carrier" evidence="6">
    <location>
        <begin position="1800"/>
        <end position="1879"/>
    </location>
</feature>
<keyword evidence="3 9" id="KW-0808">Transferase</keyword>
<dbReference type="PANTHER" id="PTHR43074:SF1">
    <property type="entry name" value="BETA-KETOACYL SYNTHASE FAMILY PROTEIN-RELATED"/>
    <property type="match status" value="1"/>
</dbReference>
<dbReference type="Pfam" id="PF16197">
    <property type="entry name" value="KAsynt_C_assoc"/>
    <property type="match status" value="1"/>
</dbReference>
<dbReference type="InterPro" id="IPR049551">
    <property type="entry name" value="PKS_DH_C"/>
</dbReference>
<evidence type="ECO:0000256" key="3">
    <source>
        <dbReference type="ARBA" id="ARBA00022679"/>
    </source>
</evidence>
<gene>
    <name evidence="9" type="ORF">H4696_002860</name>
</gene>
<dbReference type="InterPro" id="IPR036736">
    <property type="entry name" value="ACP-like_sf"/>
</dbReference>
<keyword evidence="2" id="KW-0597">Phosphoprotein</keyword>
<dbReference type="InterPro" id="IPR032821">
    <property type="entry name" value="PKS_assoc"/>
</dbReference>
<accession>A0ABR9HXV3</accession>
<evidence type="ECO:0000259" key="8">
    <source>
        <dbReference type="PROSITE" id="PS52019"/>
    </source>
</evidence>
<dbReference type="InterPro" id="IPR016035">
    <property type="entry name" value="Acyl_Trfase/lysoPLipase"/>
</dbReference>
<dbReference type="Gene3D" id="1.10.1200.10">
    <property type="entry name" value="ACP-like"/>
    <property type="match status" value="4"/>
</dbReference>
<feature type="domain" description="PKS/mFAS DH" evidence="8">
    <location>
        <begin position="2405"/>
        <end position="2687"/>
    </location>
</feature>
<protein>
    <submittedName>
        <fullName evidence="9">Acyl transferase domain-containing protein/acyl carrier protein</fullName>
    </submittedName>
</protein>
<feature type="domain" description="Carrier" evidence="6">
    <location>
        <begin position="1715"/>
        <end position="1794"/>
    </location>
</feature>
<feature type="domain" description="Ketosynthase family 3 (KS3)" evidence="7">
    <location>
        <begin position="971"/>
        <end position="1472"/>
    </location>
</feature>
<dbReference type="PROSITE" id="PS52004">
    <property type="entry name" value="KS3_2"/>
    <property type="match status" value="2"/>
</dbReference>
<dbReference type="GO" id="GO:0016740">
    <property type="term" value="F:transferase activity"/>
    <property type="evidence" value="ECO:0007669"/>
    <property type="project" value="UniProtKB-KW"/>
</dbReference>
<reference evidence="9 10" key="1">
    <citation type="submission" date="2020-10" db="EMBL/GenBank/DDBJ databases">
        <title>Sequencing the genomes of 1000 actinobacteria strains.</title>
        <authorList>
            <person name="Klenk H.-P."/>
        </authorList>
    </citation>
    <scope>NUCLEOTIDE SEQUENCE [LARGE SCALE GENOMIC DNA]</scope>
    <source>
        <strain evidence="9 10">DSM 44653</strain>
    </source>
</reference>
<dbReference type="InterPro" id="IPR016036">
    <property type="entry name" value="Malonyl_transacylase_ACP-bd"/>
</dbReference>
<dbReference type="SUPFAM" id="SSF52151">
    <property type="entry name" value="FabD/lysophospholipase-like"/>
    <property type="match status" value="1"/>
</dbReference>
<feature type="region of interest" description="C-terminal hotdog fold" evidence="4">
    <location>
        <begin position="2551"/>
        <end position="2687"/>
    </location>
</feature>
<feature type="region of interest" description="Disordered" evidence="5">
    <location>
        <begin position="1521"/>
        <end position="1541"/>
    </location>
</feature>
<dbReference type="InterPro" id="IPR018201">
    <property type="entry name" value="Ketoacyl_synth_AS"/>
</dbReference>
<dbReference type="InterPro" id="IPR020807">
    <property type="entry name" value="PKS_DH"/>
</dbReference>
<dbReference type="InterPro" id="IPR009081">
    <property type="entry name" value="PP-bd_ACP"/>
</dbReference>
<dbReference type="CDD" id="cd08953">
    <property type="entry name" value="KR_2_SDR_x"/>
    <property type="match status" value="1"/>
</dbReference>
<dbReference type="SUPFAM" id="SSF55048">
    <property type="entry name" value="Probable ACP-binding domain of malonyl-CoA ACP transacylase"/>
    <property type="match status" value="1"/>
</dbReference>
<dbReference type="Pfam" id="PF08659">
    <property type="entry name" value="KR"/>
    <property type="match status" value="1"/>
</dbReference>
<dbReference type="Pfam" id="PF00109">
    <property type="entry name" value="ketoacyl-synt"/>
    <property type="match status" value="2"/>
</dbReference>